<feature type="domain" description="TonB-dependent receptor plug" evidence="12">
    <location>
        <begin position="114"/>
        <end position="218"/>
    </location>
</feature>
<dbReference type="InterPro" id="IPR036942">
    <property type="entry name" value="Beta-barrel_TonB_sf"/>
</dbReference>
<comment type="subcellular location">
    <subcellularLocation>
        <location evidence="1 8">Cell outer membrane</location>
        <topology evidence="1 8">Multi-pass membrane protein</topology>
    </subcellularLocation>
</comment>
<dbReference type="Gene3D" id="2.40.170.20">
    <property type="entry name" value="TonB-dependent receptor, beta-barrel domain"/>
    <property type="match status" value="1"/>
</dbReference>
<feature type="domain" description="TonB-dependent receptor-like beta-barrel" evidence="11">
    <location>
        <begin position="432"/>
        <end position="986"/>
    </location>
</feature>
<dbReference type="InterPro" id="IPR039426">
    <property type="entry name" value="TonB-dep_rcpt-like"/>
</dbReference>
<dbReference type="SUPFAM" id="SSF56935">
    <property type="entry name" value="Porins"/>
    <property type="match status" value="1"/>
</dbReference>
<evidence type="ECO:0000256" key="9">
    <source>
        <dbReference type="RuleBase" id="RU003357"/>
    </source>
</evidence>
<evidence type="ECO:0000256" key="3">
    <source>
        <dbReference type="ARBA" id="ARBA00022452"/>
    </source>
</evidence>
<proteinExistence type="inferred from homology"/>
<dbReference type="Gene3D" id="2.60.40.1120">
    <property type="entry name" value="Carboxypeptidase-like, regulatory domain"/>
    <property type="match status" value="1"/>
</dbReference>
<comment type="caution">
    <text evidence="13">The sequence shown here is derived from an EMBL/GenBank/DDBJ whole genome shotgun (WGS) entry which is preliminary data.</text>
</comment>
<evidence type="ECO:0000256" key="5">
    <source>
        <dbReference type="ARBA" id="ARBA00023077"/>
    </source>
</evidence>
<dbReference type="InterPro" id="IPR023996">
    <property type="entry name" value="TonB-dep_OMP_SusC/RagA"/>
</dbReference>
<dbReference type="NCBIfam" id="TIGR04057">
    <property type="entry name" value="SusC_RagA_signa"/>
    <property type="match status" value="1"/>
</dbReference>
<evidence type="ECO:0000256" key="7">
    <source>
        <dbReference type="ARBA" id="ARBA00023237"/>
    </source>
</evidence>
<evidence type="ECO:0000313" key="13">
    <source>
        <dbReference type="EMBL" id="MFD2919558.1"/>
    </source>
</evidence>
<dbReference type="Pfam" id="PF00593">
    <property type="entry name" value="TonB_dep_Rec_b-barrel"/>
    <property type="match status" value="1"/>
</dbReference>
<keyword evidence="14" id="KW-1185">Reference proteome</keyword>
<evidence type="ECO:0000313" key="14">
    <source>
        <dbReference type="Proteomes" id="UP001597511"/>
    </source>
</evidence>
<evidence type="ECO:0000256" key="8">
    <source>
        <dbReference type="PROSITE-ProRule" id="PRU01360"/>
    </source>
</evidence>
<accession>A0ABW6A2M7</accession>
<evidence type="ECO:0000256" key="10">
    <source>
        <dbReference type="SAM" id="SignalP"/>
    </source>
</evidence>
<sequence length="1028" mass="112566">MQKILLLSIFLAFGVSAFAFQPAGNVKGLVTDVSGNPLQGVTIQLKNTTTVTVTDENGKFRLEAPAKGVLVFSFTGYAAKEVEIGNQPEITVQLTQQATNLDEVVVIGYGSQKKSNLTSAVSSVKGDQLQKTTSNNPVNALQGRVAGLSVTSPGGNPGQMSDVRLRGIGTFGGHQPLYVIDGTPGDPYYLNNNDVESIEVLKDGAAASIYGSTSANGVILITTKRGKKGIPLIDFNSYFGLANPTKKYDFLDAEGYKSVHKMMYENAGVTTLPAYITTNTGVNTNWQDLITRSGNVQNHNINLRGGGEYLTYALSGDYTNETGTFIGSKFNKKGIRSVNEFKKGILTVTNNLIFSQTRSEGYKFNLADAYFQSALLPVYDANEKYGYALTVNGLPRFQNPVGADHFMENHNTTQYLADNLKIRLQLLKGLSYTANINYITANSFAYEHTPPFRVNANDPLISYPYVYNSRSNYKEMLAEHLLNYDWKRGNHNVSLLAGYAAQQKTNEYLSVSADGKTIVRTVVNGAIVEKEVPGGFTNPDFNTINAGLGGTFNAAGSNNKYVRHSAFGRVNYTYDNKYLLQLSVRRDGSSIFGLNNRYGVFPSVSAGWNISRESFMSKFTWLDNLKIRASYGELGNEGALGYYDHQALITTSNRWSGGYVQGSGATPWPGSASYALENRDLKWETSKSTNIGLDFAVLHNKLSGSVNYYNNKTDGLLIIKEVPPSSGVDNPVLNVGKIANKGVELELNYVYQLKHGSVNIGGNLSTVSNKVISLADADQTLYGTGLKFGSDHIPTQTKVGKEIGAFYLYEADGIFKTDAEAAAYKNKDGDALQPDAKAGDIRFRDANGDGVIDENDKTYQGTGFPKFEYGFNIAANYKQFDLSVFFQGVGGNKIYNGNRFELEGMEAGRNYLATTLNAWTPQNPNSSMPRAVLGDPNGNTRESTRFLENGSYLRLKLLQLGYTLPAVLTQRIKMQKVRIYASAQNLLTITRYKGLDPEVGRFSVLNTGVDRVLYPQNKRWIAGIQITL</sequence>
<evidence type="ECO:0000256" key="4">
    <source>
        <dbReference type="ARBA" id="ARBA00022692"/>
    </source>
</evidence>
<dbReference type="Pfam" id="PF07715">
    <property type="entry name" value="Plug"/>
    <property type="match status" value="1"/>
</dbReference>
<dbReference type="PROSITE" id="PS52016">
    <property type="entry name" value="TONB_DEPENDENT_REC_3"/>
    <property type="match status" value="1"/>
</dbReference>
<evidence type="ECO:0000256" key="1">
    <source>
        <dbReference type="ARBA" id="ARBA00004571"/>
    </source>
</evidence>
<dbReference type="SUPFAM" id="SSF49464">
    <property type="entry name" value="Carboxypeptidase regulatory domain-like"/>
    <property type="match status" value="1"/>
</dbReference>
<dbReference type="NCBIfam" id="TIGR04056">
    <property type="entry name" value="OMP_RagA_SusC"/>
    <property type="match status" value="1"/>
</dbReference>
<name>A0ABW6A2M7_9BACT</name>
<evidence type="ECO:0000256" key="6">
    <source>
        <dbReference type="ARBA" id="ARBA00023136"/>
    </source>
</evidence>
<keyword evidence="3 8" id="KW-1134">Transmembrane beta strand</keyword>
<dbReference type="Gene3D" id="2.170.130.10">
    <property type="entry name" value="TonB-dependent receptor, plug domain"/>
    <property type="match status" value="1"/>
</dbReference>
<gene>
    <name evidence="13" type="ORF">ACFS6H_07570</name>
</gene>
<dbReference type="InterPro" id="IPR000531">
    <property type="entry name" value="Beta-barrel_TonB"/>
</dbReference>
<keyword evidence="7 8" id="KW-0998">Cell outer membrane</keyword>
<organism evidence="13 14">
    <name type="scientific">Terrimonas rubra</name>
    <dbReference type="NCBI Taxonomy" id="1035890"/>
    <lineage>
        <taxon>Bacteria</taxon>
        <taxon>Pseudomonadati</taxon>
        <taxon>Bacteroidota</taxon>
        <taxon>Chitinophagia</taxon>
        <taxon>Chitinophagales</taxon>
        <taxon>Chitinophagaceae</taxon>
        <taxon>Terrimonas</taxon>
    </lineage>
</organism>
<comment type="similarity">
    <text evidence="8 9">Belongs to the TonB-dependent receptor family.</text>
</comment>
<dbReference type="InterPro" id="IPR037066">
    <property type="entry name" value="Plug_dom_sf"/>
</dbReference>
<dbReference type="InterPro" id="IPR012910">
    <property type="entry name" value="Plug_dom"/>
</dbReference>
<keyword evidence="10" id="KW-0732">Signal</keyword>
<evidence type="ECO:0000256" key="2">
    <source>
        <dbReference type="ARBA" id="ARBA00022448"/>
    </source>
</evidence>
<dbReference type="InterPro" id="IPR023997">
    <property type="entry name" value="TonB-dep_OMP_SusC/RagA_CS"/>
</dbReference>
<keyword evidence="4 8" id="KW-0812">Transmembrane</keyword>
<dbReference type="Pfam" id="PF13715">
    <property type="entry name" value="CarbopepD_reg_2"/>
    <property type="match status" value="1"/>
</dbReference>
<keyword evidence="6 8" id="KW-0472">Membrane</keyword>
<dbReference type="Proteomes" id="UP001597511">
    <property type="component" value="Unassembled WGS sequence"/>
</dbReference>
<feature type="chain" id="PRO_5045301101" evidence="10">
    <location>
        <begin position="20"/>
        <end position="1028"/>
    </location>
</feature>
<dbReference type="EMBL" id="JBHUOZ010000001">
    <property type="protein sequence ID" value="MFD2919558.1"/>
    <property type="molecule type" value="Genomic_DNA"/>
</dbReference>
<feature type="signal peptide" evidence="10">
    <location>
        <begin position="1"/>
        <end position="19"/>
    </location>
</feature>
<dbReference type="InterPro" id="IPR008969">
    <property type="entry name" value="CarboxyPept-like_regulatory"/>
</dbReference>
<evidence type="ECO:0000259" key="12">
    <source>
        <dbReference type="Pfam" id="PF07715"/>
    </source>
</evidence>
<keyword evidence="5 9" id="KW-0798">TonB box</keyword>
<protein>
    <submittedName>
        <fullName evidence="13">SusC/RagA family TonB-linked outer membrane protein</fullName>
    </submittedName>
</protein>
<dbReference type="RefSeq" id="WP_386096865.1">
    <property type="nucleotide sequence ID" value="NZ_JBHUOZ010000001.1"/>
</dbReference>
<evidence type="ECO:0000259" key="11">
    <source>
        <dbReference type="Pfam" id="PF00593"/>
    </source>
</evidence>
<keyword evidence="2 8" id="KW-0813">Transport</keyword>
<reference evidence="14" key="1">
    <citation type="journal article" date="2019" name="Int. J. Syst. Evol. Microbiol.">
        <title>The Global Catalogue of Microorganisms (GCM) 10K type strain sequencing project: providing services to taxonomists for standard genome sequencing and annotation.</title>
        <authorList>
            <consortium name="The Broad Institute Genomics Platform"/>
            <consortium name="The Broad Institute Genome Sequencing Center for Infectious Disease"/>
            <person name="Wu L."/>
            <person name="Ma J."/>
        </authorList>
    </citation>
    <scope>NUCLEOTIDE SEQUENCE [LARGE SCALE GENOMIC DNA]</scope>
    <source>
        <strain evidence="14">KCTC 23299</strain>
    </source>
</reference>